<reference evidence="1 2" key="1">
    <citation type="journal article" date="2011" name="PLoS ONE">
        <title>The complete genome sequence of Thermoproteus tenax: a physiologically versatile member of the Crenarchaeota.</title>
        <authorList>
            <person name="Siebers B."/>
            <person name="Zaparty M."/>
            <person name="Raddatz G."/>
            <person name="Tjaden B."/>
            <person name="Albers S.V."/>
            <person name="Bell S.D."/>
            <person name="Blombach F."/>
            <person name="Kletzin A."/>
            <person name="Kyrpides N."/>
            <person name="Lanz C."/>
            <person name="Plagens A."/>
            <person name="Rampp M."/>
            <person name="Rosinus A."/>
            <person name="von Jan M."/>
            <person name="Makarova K.S."/>
            <person name="Klenk H.P."/>
            <person name="Schuster S.C."/>
            <person name="Hensel R."/>
        </authorList>
    </citation>
    <scope>NUCLEOTIDE SEQUENCE [LARGE SCALE GENOMIC DNA]</scope>
    <source>
        <strain evidence="2">ATCC 35583 / DSM 2078 / JCM 9277 / NBRC 100435 / Kra 1</strain>
    </source>
</reference>
<name>G4RPU2_THETK</name>
<dbReference type="AlphaFoldDB" id="G4RPU2"/>
<protein>
    <submittedName>
        <fullName evidence="1">Uncharacterized protein</fullName>
    </submittedName>
</protein>
<dbReference type="Proteomes" id="UP000002654">
    <property type="component" value="Chromosome"/>
</dbReference>
<accession>G4RPU2</accession>
<dbReference type="HOGENOM" id="CLU_975281_0_0_2"/>
<dbReference type="EMBL" id="FN869859">
    <property type="protein sequence ID" value="CCC81587.1"/>
    <property type="molecule type" value="Genomic_DNA"/>
</dbReference>
<dbReference type="GeneID" id="11261828"/>
<dbReference type="eggNOG" id="arCOG05542">
    <property type="taxonomic scope" value="Archaea"/>
</dbReference>
<dbReference type="KEGG" id="ttn:TTX_0935"/>
<dbReference type="PaxDb" id="768679-TTX_0935"/>
<dbReference type="OrthoDB" id="24911at2157"/>
<evidence type="ECO:0000313" key="2">
    <source>
        <dbReference type="Proteomes" id="UP000002654"/>
    </source>
</evidence>
<organism evidence="1 2">
    <name type="scientific">Thermoproteus tenax (strain ATCC 35583 / DSM 2078 / JCM 9277 / NBRC 100435 / Kra 1)</name>
    <dbReference type="NCBI Taxonomy" id="768679"/>
    <lineage>
        <taxon>Archaea</taxon>
        <taxon>Thermoproteota</taxon>
        <taxon>Thermoprotei</taxon>
        <taxon>Thermoproteales</taxon>
        <taxon>Thermoproteaceae</taxon>
        <taxon>Thermoproteus</taxon>
    </lineage>
</organism>
<dbReference type="PATRIC" id="fig|768679.9.peg.945"/>
<proteinExistence type="predicted"/>
<dbReference type="STRING" id="768679.TTX_0935"/>
<dbReference type="RefSeq" id="WP_014126843.1">
    <property type="nucleotide sequence ID" value="NC_016070.1"/>
</dbReference>
<gene>
    <name evidence="1" type="ordered locus">TTX_0935</name>
</gene>
<evidence type="ECO:0000313" key="1">
    <source>
        <dbReference type="EMBL" id="CCC81587.1"/>
    </source>
</evidence>
<sequence>MASKGKRRILIRGLEAGAAYLAYLLAKSGDRVVIETKRPHDVYIYDLSPPRPLFTLKFLNDVVLADIVDSADADKFEIVVDSCDIDEHSVLKLYEGTGSVYIRGDPWLSATVSLWRGAPAPSAVDLPLEKTEKYEEVDLEVERYHGASYTLCEAVDYPSGEKYVVKRSLERVYIAADIFAELKLGLRRPPNLKLEYAVGKEEVLAAFGAKAVGKSSRVSHGGVSISTYGEGGEIKFVTVRAPVHDLDKVLLLYNGMRLNRHFYLYDVSTSRGLLNISALGHLTRHLRQS</sequence>
<keyword evidence="2" id="KW-1185">Reference proteome</keyword>